<keyword evidence="6 13" id="KW-0285">Flavoprotein</keyword>
<organism evidence="16 17">
    <name type="scientific">Syntrophomonas zehnderi OL-4</name>
    <dbReference type="NCBI Taxonomy" id="690567"/>
    <lineage>
        <taxon>Bacteria</taxon>
        <taxon>Bacillati</taxon>
        <taxon>Bacillota</taxon>
        <taxon>Clostridia</taxon>
        <taxon>Eubacteriales</taxon>
        <taxon>Syntrophomonadaceae</taxon>
        <taxon>Syntrophomonas</taxon>
    </lineage>
</organism>
<dbReference type="UniPathway" id="UPA00253">
    <property type="reaction ID" value="UER00326"/>
</dbReference>
<dbReference type="InterPro" id="IPR037099">
    <property type="entry name" value="Fum_R/Succ_DH_flav-like_C_sf"/>
</dbReference>
<dbReference type="InterPro" id="IPR003953">
    <property type="entry name" value="FAD-dep_OxRdtase_2_FAD-bd"/>
</dbReference>
<feature type="domain" description="Fumarate reductase/succinate dehydrogenase flavoprotein-like C-terminal" evidence="15">
    <location>
        <begin position="440"/>
        <end position="529"/>
    </location>
</feature>
<comment type="cofactor">
    <cofactor evidence="1 13">
        <name>FAD</name>
        <dbReference type="ChEBI" id="CHEBI:57692"/>
    </cofactor>
</comment>
<keyword evidence="9 13" id="KW-0560">Oxidoreductase</keyword>
<evidence type="ECO:0000256" key="12">
    <source>
        <dbReference type="PIRSR" id="PIRSR000171-1"/>
    </source>
</evidence>
<dbReference type="PIRSF" id="PIRSF000171">
    <property type="entry name" value="SDHA_APRA_LASPO"/>
    <property type="match status" value="1"/>
</dbReference>
<dbReference type="Gene3D" id="3.50.50.60">
    <property type="entry name" value="FAD/NAD(P)-binding domain"/>
    <property type="match status" value="1"/>
</dbReference>
<dbReference type="NCBIfam" id="TIGR00551">
    <property type="entry name" value="nadB"/>
    <property type="match status" value="1"/>
</dbReference>
<dbReference type="GO" id="GO:0034628">
    <property type="term" value="P:'de novo' NAD+ biosynthetic process from L-aspartate"/>
    <property type="evidence" value="ECO:0007669"/>
    <property type="project" value="TreeGrafter"/>
</dbReference>
<dbReference type="Gene3D" id="3.90.700.10">
    <property type="entry name" value="Succinate dehydrogenase/fumarate reductase flavoprotein, catalytic domain"/>
    <property type="match status" value="1"/>
</dbReference>
<comment type="subcellular location">
    <subcellularLocation>
        <location evidence="13">Cytoplasm</location>
    </subcellularLocation>
</comment>
<name>A0A0E3W2N4_9FIRM</name>
<sequence>MRITRYTRELAENLPVIYTDFLIVGGGIAGLFTALKASAFGKVIVLTKKTIKDSNTGLAQGGIAAAVHEEDSPFLHLEDTLEAGAGICDIESVDVLVREGPERVRELIAAGASFDMKNGSISLAREGAHSKARILHVADATGEAIRVALVKQCADQSRIEIIEDQFLVDLLGIKEGECQGALVYDKRLNQSRLYISRATVLATGGAGQLYRYTTNPDVATADGMAAAFRSGCELSDLEFIQFHPTVLYSQDTQRFLISEAVRGEGGLLLNIHGQRFMEKYHPLGELAPRDIVSRAILSEMTASGSDYVYLDMRAISGVKERFPNIYKTCLKRDIDIEKDLVPVSPAAHYTMGGIKTNTAGETGIQGLYACGETACTGVHGANRLASNSLLEGIVFGQRIVDQAEEIMYRRQVKAAEIYKSFQKGLIYTPLSPSINPETARTRLQAVMWENVGIIRSEQGLKEAHQEIEYLYNHLADAQDPLAYLEMVNMLTVAHVIIQAALWRRESRGGHFRSDYPQRDDIRWLKHTSFVNC</sequence>
<dbReference type="Pfam" id="PF02910">
    <property type="entry name" value="Succ_DH_flav_C"/>
    <property type="match status" value="1"/>
</dbReference>
<evidence type="ECO:0000256" key="11">
    <source>
        <dbReference type="NCBIfam" id="TIGR00551"/>
    </source>
</evidence>
<evidence type="ECO:0000256" key="3">
    <source>
        <dbReference type="ARBA" id="ARBA00008562"/>
    </source>
</evidence>
<feature type="domain" description="FAD-dependent oxidoreductase 2 FAD-binding" evidence="14">
    <location>
        <begin position="20"/>
        <end position="389"/>
    </location>
</feature>
<dbReference type="PRINTS" id="PR00368">
    <property type="entry name" value="FADPNR"/>
</dbReference>
<dbReference type="EC" id="1.4.3.16" evidence="4 11"/>
<evidence type="ECO:0000256" key="10">
    <source>
        <dbReference type="ARBA" id="ARBA00048305"/>
    </source>
</evidence>
<evidence type="ECO:0000256" key="4">
    <source>
        <dbReference type="ARBA" id="ARBA00012173"/>
    </source>
</evidence>
<dbReference type="SUPFAM" id="SSF46977">
    <property type="entry name" value="Succinate dehydrogenase/fumarate reductase flavoprotein C-terminal domain"/>
    <property type="match status" value="1"/>
</dbReference>
<evidence type="ECO:0000313" key="16">
    <source>
        <dbReference type="EMBL" id="CFX11090.1"/>
    </source>
</evidence>
<evidence type="ECO:0000256" key="8">
    <source>
        <dbReference type="ARBA" id="ARBA00022827"/>
    </source>
</evidence>
<gene>
    <name evidence="16" type="ORF">490</name>
</gene>
<dbReference type="InterPro" id="IPR036188">
    <property type="entry name" value="FAD/NAD-bd_sf"/>
</dbReference>
<comment type="similarity">
    <text evidence="3 13">Belongs to the FAD-dependent oxidoreductase 2 family. NadB subfamily.</text>
</comment>
<protein>
    <recommendedName>
        <fullName evidence="5 11">L-aspartate oxidase</fullName>
        <ecNumber evidence="4 11">1.4.3.16</ecNumber>
    </recommendedName>
</protein>
<keyword evidence="17" id="KW-1185">Reference proteome</keyword>
<keyword evidence="8 13" id="KW-0274">FAD</keyword>
<evidence type="ECO:0000256" key="7">
    <source>
        <dbReference type="ARBA" id="ARBA00022642"/>
    </source>
</evidence>
<evidence type="ECO:0000256" key="6">
    <source>
        <dbReference type="ARBA" id="ARBA00022630"/>
    </source>
</evidence>
<comment type="pathway">
    <text evidence="2 13">Cofactor biosynthesis; NAD(+) biosynthesis; iminoaspartate from L-aspartate (oxidase route): step 1/1.</text>
</comment>
<reference evidence="16" key="1">
    <citation type="submission" date="2015-03" db="EMBL/GenBank/DDBJ databases">
        <authorList>
            <person name="Murphy D."/>
        </authorList>
    </citation>
    <scope>NUCLEOTIDE SEQUENCE [LARGE SCALE GENOMIC DNA]</scope>
    <source>
        <strain evidence="16">OL-4</strain>
    </source>
</reference>
<comment type="catalytic activity">
    <reaction evidence="10">
        <text>L-aspartate + O2 = iminosuccinate + H2O2</text>
        <dbReference type="Rhea" id="RHEA:25876"/>
        <dbReference type="ChEBI" id="CHEBI:15379"/>
        <dbReference type="ChEBI" id="CHEBI:16240"/>
        <dbReference type="ChEBI" id="CHEBI:29991"/>
        <dbReference type="ChEBI" id="CHEBI:77875"/>
        <dbReference type="EC" id="1.4.3.16"/>
    </reaction>
    <physiologicalReaction direction="left-to-right" evidence="10">
        <dbReference type="Rhea" id="RHEA:25877"/>
    </physiologicalReaction>
</comment>
<evidence type="ECO:0000259" key="15">
    <source>
        <dbReference type="Pfam" id="PF02910"/>
    </source>
</evidence>
<evidence type="ECO:0000256" key="2">
    <source>
        <dbReference type="ARBA" id="ARBA00004950"/>
    </source>
</evidence>
<dbReference type="PANTHER" id="PTHR42716:SF2">
    <property type="entry name" value="L-ASPARTATE OXIDASE, CHLOROPLASTIC"/>
    <property type="match status" value="1"/>
</dbReference>
<dbReference type="Proteomes" id="UP000045545">
    <property type="component" value="Unassembled WGS sequence"/>
</dbReference>
<feature type="active site" description="Proton acceptor" evidence="12">
    <location>
        <position position="289"/>
    </location>
</feature>
<evidence type="ECO:0000256" key="5">
    <source>
        <dbReference type="ARBA" id="ARBA00021901"/>
    </source>
</evidence>
<accession>A0A0E3W2N4</accession>
<dbReference type="SUPFAM" id="SSF51905">
    <property type="entry name" value="FAD/NAD(P)-binding domain"/>
    <property type="match status" value="1"/>
</dbReference>
<dbReference type="GO" id="GO:0008734">
    <property type="term" value="F:L-aspartate oxidase activity"/>
    <property type="evidence" value="ECO:0007669"/>
    <property type="project" value="UniProtKB-UniRule"/>
</dbReference>
<dbReference type="InterPro" id="IPR005288">
    <property type="entry name" value="NadB"/>
</dbReference>
<evidence type="ECO:0000313" key="17">
    <source>
        <dbReference type="Proteomes" id="UP000045545"/>
    </source>
</evidence>
<dbReference type="GO" id="GO:0033765">
    <property type="term" value="F:steroid dehydrogenase activity, acting on the CH-CH group of donors"/>
    <property type="evidence" value="ECO:0007669"/>
    <property type="project" value="UniProtKB-ARBA"/>
</dbReference>
<dbReference type="SUPFAM" id="SSF56425">
    <property type="entry name" value="Succinate dehydrogenase/fumarate reductase flavoprotein, catalytic domain"/>
    <property type="match status" value="1"/>
</dbReference>
<dbReference type="Gene3D" id="1.20.58.100">
    <property type="entry name" value="Fumarate reductase/succinate dehydrogenase flavoprotein-like, C-terminal domain"/>
    <property type="match status" value="1"/>
</dbReference>
<dbReference type="EMBL" id="CGIH01000005">
    <property type="protein sequence ID" value="CFX11090.1"/>
    <property type="molecule type" value="Genomic_DNA"/>
</dbReference>
<dbReference type="AlphaFoldDB" id="A0A0E3W2N4"/>
<dbReference type="InterPro" id="IPR015939">
    <property type="entry name" value="Fum_Rdtase/Succ_DH_flav-like_C"/>
</dbReference>
<comment type="function">
    <text evidence="13">Catalyzes the oxidation of L-aspartate to iminoaspartate.</text>
</comment>
<dbReference type="RefSeq" id="WP_046495383.1">
    <property type="nucleotide sequence ID" value="NZ_CGIH01000005.1"/>
</dbReference>
<evidence type="ECO:0000256" key="1">
    <source>
        <dbReference type="ARBA" id="ARBA00001974"/>
    </source>
</evidence>
<dbReference type="OrthoDB" id="9806724at2"/>
<dbReference type="PANTHER" id="PTHR42716">
    <property type="entry name" value="L-ASPARTATE OXIDASE"/>
    <property type="match status" value="1"/>
</dbReference>
<evidence type="ECO:0000256" key="9">
    <source>
        <dbReference type="ARBA" id="ARBA00023002"/>
    </source>
</evidence>
<evidence type="ECO:0000256" key="13">
    <source>
        <dbReference type="RuleBase" id="RU362049"/>
    </source>
</evidence>
<dbReference type="GO" id="GO:0005737">
    <property type="term" value="C:cytoplasm"/>
    <property type="evidence" value="ECO:0007669"/>
    <property type="project" value="UniProtKB-SubCell"/>
</dbReference>
<dbReference type="STRING" id="690567.490"/>
<keyword evidence="7 13" id="KW-0662">Pyridine nucleotide biosynthesis</keyword>
<dbReference type="FunFam" id="3.90.700.10:FF:000002">
    <property type="entry name" value="L-aspartate oxidase"/>
    <property type="match status" value="1"/>
</dbReference>
<dbReference type="Pfam" id="PF00890">
    <property type="entry name" value="FAD_binding_2"/>
    <property type="match status" value="1"/>
</dbReference>
<evidence type="ECO:0000259" key="14">
    <source>
        <dbReference type="Pfam" id="PF00890"/>
    </source>
</evidence>
<proteinExistence type="inferred from homology"/>
<dbReference type="InterPro" id="IPR027477">
    <property type="entry name" value="Succ_DH/fumarate_Rdtase_cat_sf"/>
</dbReference>